<dbReference type="Proteomes" id="UP000581447">
    <property type="component" value="Unassembled WGS sequence"/>
</dbReference>
<keyword evidence="1" id="KW-0328">Glycosyltransferase</keyword>
<dbReference type="EMBL" id="JACIEA010000004">
    <property type="protein sequence ID" value="MBB3943997.1"/>
    <property type="molecule type" value="Genomic_DNA"/>
</dbReference>
<dbReference type="GO" id="GO:0005975">
    <property type="term" value="P:carbohydrate metabolic process"/>
    <property type="evidence" value="ECO:0007669"/>
    <property type="project" value="InterPro"/>
</dbReference>
<dbReference type="GO" id="GO:0008107">
    <property type="term" value="F:galactoside 2-alpha-L-fucosyltransferase activity"/>
    <property type="evidence" value="ECO:0007669"/>
    <property type="project" value="InterPro"/>
</dbReference>
<dbReference type="InterPro" id="IPR002516">
    <property type="entry name" value="Glyco_trans_11"/>
</dbReference>
<dbReference type="Gene3D" id="3.40.50.11350">
    <property type="match status" value="1"/>
</dbReference>
<organism evidence="3 4">
    <name type="scientific">Sphingorhabdus rigui</name>
    <dbReference type="NCBI Taxonomy" id="1282858"/>
    <lineage>
        <taxon>Bacteria</taxon>
        <taxon>Pseudomonadati</taxon>
        <taxon>Pseudomonadota</taxon>
        <taxon>Alphaproteobacteria</taxon>
        <taxon>Sphingomonadales</taxon>
        <taxon>Sphingomonadaceae</taxon>
        <taxon>Sphingorhabdus</taxon>
    </lineage>
</organism>
<dbReference type="CDD" id="cd11301">
    <property type="entry name" value="Fut1_Fut2_like"/>
    <property type="match status" value="1"/>
</dbReference>
<dbReference type="Pfam" id="PF01531">
    <property type="entry name" value="Glyco_transf_11"/>
    <property type="match status" value="1"/>
</dbReference>
<evidence type="ECO:0000313" key="3">
    <source>
        <dbReference type="EMBL" id="MBB3943997.1"/>
    </source>
</evidence>
<keyword evidence="2" id="KW-0808">Transferase</keyword>
<keyword evidence="4" id="KW-1185">Reference proteome</keyword>
<dbReference type="PANTHER" id="PTHR11927">
    <property type="entry name" value="GALACTOSIDE 2-L-FUCOSYLTRANSFERASE"/>
    <property type="match status" value="1"/>
</dbReference>
<name>A0A840B4B3_9SPHN</name>
<dbReference type="PANTHER" id="PTHR11927:SF9">
    <property type="entry name" value="L-FUCOSYLTRANSFERASE"/>
    <property type="match status" value="1"/>
</dbReference>
<comment type="caution">
    <text evidence="3">The sequence shown here is derived from an EMBL/GenBank/DDBJ whole genome shotgun (WGS) entry which is preliminary data.</text>
</comment>
<dbReference type="RefSeq" id="WP_183942299.1">
    <property type="nucleotide sequence ID" value="NZ_BAABBG010000003.1"/>
</dbReference>
<sequence>MIAFHAQGGLGNQLFQYAAARRLALLHRAELVVDPYWFDNCRPNETPRPMELQKFAVDMRMASLAEQQQWRFYRSRFGHLVQPFLPLKLFRENGYGVNLSVMGAPINSYLYGFWQSEDYFRDIRPQLLTELVPSISPSDADLEVLELISQSNAVSVHVRRGDYVSLQSASTYHGTCSLDYYQKALEHVVGRIADPVFFVFSDDPDWTSENLRFPHTTHYVRHNNADSAFQDLRLMSKCKYHIIANSSFSWWGAWLSDQSDNLVVAPDNWFAGGRPTPDLLPADWIRI</sequence>
<evidence type="ECO:0000256" key="1">
    <source>
        <dbReference type="ARBA" id="ARBA00022676"/>
    </source>
</evidence>
<dbReference type="AlphaFoldDB" id="A0A840B4B3"/>
<dbReference type="GO" id="GO:0016020">
    <property type="term" value="C:membrane"/>
    <property type="evidence" value="ECO:0007669"/>
    <property type="project" value="InterPro"/>
</dbReference>
<evidence type="ECO:0000256" key="2">
    <source>
        <dbReference type="ARBA" id="ARBA00022679"/>
    </source>
</evidence>
<accession>A0A840B4B3</accession>
<evidence type="ECO:0008006" key="5">
    <source>
        <dbReference type="Google" id="ProtNLM"/>
    </source>
</evidence>
<gene>
    <name evidence="3" type="ORF">GGR91_002266</name>
</gene>
<proteinExistence type="predicted"/>
<reference evidence="3 4" key="1">
    <citation type="submission" date="2020-08" db="EMBL/GenBank/DDBJ databases">
        <title>Genomic Encyclopedia of Type Strains, Phase IV (KMG-IV): sequencing the most valuable type-strain genomes for metagenomic binning, comparative biology and taxonomic classification.</title>
        <authorList>
            <person name="Goeker M."/>
        </authorList>
    </citation>
    <scope>NUCLEOTIDE SEQUENCE [LARGE SCALE GENOMIC DNA]</scope>
    <source>
        <strain evidence="3 4">DSM 29050</strain>
    </source>
</reference>
<evidence type="ECO:0000313" key="4">
    <source>
        <dbReference type="Proteomes" id="UP000581447"/>
    </source>
</evidence>
<protein>
    <recommendedName>
        <fullName evidence="5">Alpha-1,2-fucosyltransferase</fullName>
    </recommendedName>
</protein>